<reference evidence="3" key="1">
    <citation type="submission" date="2016-07" db="EMBL/GenBank/DDBJ databases">
        <authorList>
            <person name="Florea S."/>
            <person name="Webb J.S."/>
            <person name="Jaromczyk J."/>
            <person name="Schardl C.L."/>
        </authorList>
    </citation>
    <scope>NUCLEOTIDE SEQUENCE [LARGE SCALE GENOMIC DNA]</scope>
    <source>
        <strain evidence="3">CY1</strain>
    </source>
</reference>
<dbReference type="STRING" id="1469647.BC351_34590"/>
<dbReference type="RefSeq" id="WP_079416942.1">
    <property type="nucleotide sequence ID" value="NZ_MBTG01000030.1"/>
</dbReference>
<comment type="caution">
    <text evidence="2">The sequence shown here is derived from an EMBL/GenBank/DDBJ whole genome shotgun (WGS) entry which is preliminary data.</text>
</comment>
<sequence>MDNQLKSKVNTLLENQHGIARTRDFLNAGITHYYIKKMESLGEIARVKQGLYRHTDFSKGTVDEIVEVSQLVPKGVVCLLSALSFHELTTYNPWEYQIAIHRGSKKPKLPDYPPIKIVYLADTQFNIGVSEVRIEGTVVRIYDREKTICDIVRYREKVGIDIMKEGLRNYLHSPEKNITKLVAYAEHLRIKTVLQKYLEVLV</sequence>
<accession>A0A1V4HDR3</accession>
<keyword evidence="3" id="KW-1185">Reference proteome</keyword>
<dbReference type="InterPro" id="IPR025159">
    <property type="entry name" value="AbiEi_N"/>
</dbReference>
<dbReference type="Pfam" id="PF13338">
    <property type="entry name" value="AbiEi_4"/>
    <property type="match status" value="1"/>
</dbReference>
<dbReference type="AlphaFoldDB" id="A0A1V4HDR3"/>
<name>A0A1V4HDR3_9BACL</name>
<dbReference type="Proteomes" id="UP000190626">
    <property type="component" value="Unassembled WGS sequence"/>
</dbReference>
<dbReference type="EMBL" id="MBTG01000030">
    <property type="protein sequence ID" value="OPH51301.1"/>
    <property type="molecule type" value="Genomic_DNA"/>
</dbReference>
<gene>
    <name evidence="2" type="ORF">BC351_34590</name>
</gene>
<protein>
    <submittedName>
        <fullName evidence="2">Abortive infection protein AbiEi</fullName>
    </submittedName>
</protein>
<evidence type="ECO:0000313" key="3">
    <source>
        <dbReference type="Proteomes" id="UP000190626"/>
    </source>
</evidence>
<organism evidence="2 3">
    <name type="scientific">Paenibacillus ferrarius</name>
    <dbReference type="NCBI Taxonomy" id="1469647"/>
    <lineage>
        <taxon>Bacteria</taxon>
        <taxon>Bacillati</taxon>
        <taxon>Bacillota</taxon>
        <taxon>Bacilli</taxon>
        <taxon>Bacillales</taxon>
        <taxon>Paenibacillaceae</taxon>
        <taxon>Paenibacillus</taxon>
    </lineage>
</organism>
<evidence type="ECO:0000313" key="2">
    <source>
        <dbReference type="EMBL" id="OPH51301.1"/>
    </source>
</evidence>
<proteinExistence type="predicted"/>
<evidence type="ECO:0000259" key="1">
    <source>
        <dbReference type="Pfam" id="PF13338"/>
    </source>
</evidence>
<feature type="domain" description="AbiEi antitoxin N-terminal" evidence="1">
    <location>
        <begin position="8"/>
        <end position="53"/>
    </location>
</feature>